<evidence type="ECO:0000313" key="3">
    <source>
        <dbReference type="Proteomes" id="UP000267027"/>
    </source>
</evidence>
<proteinExistence type="predicted"/>
<keyword evidence="3" id="KW-1185">Reference proteome</keyword>
<evidence type="ECO:0000313" key="2">
    <source>
        <dbReference type="EMBL" id="VDM64275.1"/>
    </source>
</evidence>
<name>A0A0R3Q137_ANGCS</name>
<feature type="region of interest" description="Disordered" evidence="1">
    <location>
        <begin position="30"/>
        <end position="59"/>
    </location>
</feature>
<evidence type="ECO:0000256" key="1">
    <source>
        <dbReference type="SAM" id="MobiDB-lite"/>
    </source>
</evidence>
<gene>
    <name evidence="2" type="ORF">ACOC_LOCUS12690</name>
</gene>
<dbReference type="Proteomes" id="UP000267027">
    <property type="component" value="Unassembled WGS sequence"/>
</dbReference>
<accession>A0A0R3Q137</accession>
<reference evidence="2 3" key="2">
    <citation type="submission" date="2018-11" db="EMBL/GenBank/DDBJ databases">
        <authorList>
            <consortium name="Pathogen Informatics"/>
        </authorList>
    </citation>
    <scope>NUCLEOTIDE SEQUENCE [LARGE SCALE GENOMIC DNA]</scope>
    <source>
        <strain evidence="2 3">Costa Rica</strain>
    </source>
</reference>
<organism evidence="4">
    <name type="scientific">Angiostrongylus costaricensis</name>
    <name type="common">Nematode worm</name>
    <dbReference type="NCBI Taxonomy" id="334426"/>
    <lineage>
        <taxon>Eukaryota</taxon>
        <taxon>Metazoa</taxon>
        <taxon>Ecdysozoa</taxon>
        <taxon>Nematoda</taxon>
        <taxon>Chromadorea</taxon>
        <taxon>Rhabditida</taxon>
        <taxon>Rhabditina</taxon>
        <taxon>Rhabditomorpha</taxon>
        <taxon>Strongyloidea</taxon>
        <taxon>Metastrongylidae</taxon>
        <taxon>Angiostrongylus</taxon>
    </lineage>
</organism>
<dbReference type="EMBL" id="UYYA01005164">
    <property type="protein sequence ID" value="VDM64275.1"/>
    <property type="molecule type" value="Genomic_DNA"/>
</dbReference>
<dbReference type="AlphaFoldDB" id="A0A0R3Q137"/>
<reference evidence="4" key="1">
    <citation type="submission" date="2016-04" db="UniProtKB">
        <authorList>
            <consortium name="WormBaseParasite"/>
        </authorList>
    </citation>
    <scope>IDENTIFICATION</scope>
</reference>
<protein>
    <submittedName>
        <fullName evidence="4">SCAPER_N domain-containing protein</fullName>
    </submittedName>
</protein>
<evidence type="ECO:0000313" key="4">
    <source>
        <dbReference type="WBParaSite" id="ACOC_0001268901-mRNA-1"/>
    </source>
</evidence>
<dbReference type="WBParaSite" id="ACOC_0001268901-mRNA-1">
    <property type="protein sequence ID" value="ACOC_0001268901-mRNA-1"/>
    <property type="gene ID" value="ACOC_0001268901"/>
</dbReference>
<sequence length="221" mass="24621">MKYEDEYLAFNISSSTTVSQNNVYSKFRTEARSTKHQQGSDSRSPHAGQNPAYSIVSPLRNTSLDAKKSGINKTSEDSDQIRNRSYTNTKKLTQELVALIWKKVVLKLENSLFMEVNSDLDALCPSGDAEPSATLTGRPMERIRVEGCLDTVSDLARTVRNREHHLPRCTDREATSGTVECALINSSTHRELAAKQQADCGILTNCEVCLYTEIKNKTNSD</sequence>